<feature type="transmembrane region" description="Helical" evidence="2">
    <location>
        <begin position="44"/>
        <end position="66"/>
    </location>
</feature>
<evidence type="ECO:0000313" key="4">
    <source>
        <dbReference type="Proteomes" id="UP001058271"/>
    </source>
</evidence>
<keyword evidence="2" id="KW-1133">Transmembrane helix</keyword>
<name>A0ABY5ZFL3_9ACTN</name>
<accession>A0ABY5ZFL3</accession>
<feature type="region of interest" description="Disordered" evidence="1">
    <location>
        <begin position="171"/>
        <end position="190"/>
    </location>
</feature>
<protein>
    <submittedName>
        <fullName evidence="3">CU044_5270 family protein</fullName>
    </submittedName>
</protein>
<gene>
    <name evidence="3" type="ORF">Drose_15645</name>
</gene>
<dbReference type="Proteomes" id="UP001058271">
    <property type="component" value="Chromosome"/>
</dbReference>
<reference evidence="3" key="1">
    <citation type="submission" date="2021-04" db="EMBL/GenBank/DDBJ databases">
        <title>Biosynthetic gene clusters of Dactylosporangioum roseum.</title>
        <authorList>
            <person name="Hartkoorn R.C."/>
            <person name="Beaudoing E."/>
            <person name="Hot D."/>
            <person name="Moureu S."/>
        </authorList>
    </citation>
    <scope>NUCLEOTIDE SEQUENCE</scope>
    <source>
        <strain evidence="3">NRRL B-16295</strain>
    </source>
</reference>
<evidence type="ECO:0000256" key="2">
    <source>
        <dbReference type="SAM" id="Phobius"/>
    </source>
</evidence>
<feature type="compositionally biased region" description="Basic and acidic residues" evidence="1">
    <location>
        <begin position="171"/>
        <end position="180"/>
    </location>
</feature>
<evidence type="ECO:0000256" key="1">
    <source>
        <dbReference type="SAM" id="MobiDB-lite"/>
    </source>
</evidence>
<dbReference type="NCBIfam" id="NF038083">
    <property type="entry name" value="CU044_5270_fam"/>
    <property type="match status" value="1"/>
</dbReference>
<dbReference type="EMBL" id="CP073721">
    <property type="protein sequence ID" value="UWZ39537.1"/>
    <property type="molecule type" value="Genomic_DNA"/>
</dbReference>
<dbReference type="RefSeq" id="WP_260728949.1">
    <property type="nucleotide sequence ID" value="NZ_BAAABS010000016.1"/>
</dbReference>
<keyword evidence="4" id="KW-1185">Reference proteome</keyword>
<organism evidence="3 4">
    <name type="scientific">Dactylosporangium roseum</name>
    <dbReference type="NCBI Taxonomy" id="47989"/>
    <lineage>
        <taxon>Bacteria</taxon>
        <taxon>Bacillati</taxon>
        <taxon>Actinomycetota</taxon>
        <taxon>Actinomycetes</taxon>
        <taxon>Micromonosporales</taxon>
        <taxon>Micromonosporaceae</taxon>
        <taxon>Dactylosporangium</taxon>
    </lineage>
</organism>
<sequence>MKTGTVMQQLGEALDPPAGLEPFRARHRVFSGLSTAPPRWRGRLLLAGAAAAVAVLLAGGIAVVAVRTVPGTPAQNPEALALLTRAAAFVRLESPLSPKVDQFVFVEIKAWSPGRGPDAERVALIRSWRSVNGDVDGLVQRDAPDEGGHLEFPIPGCRNGRASEWTDDGRLDATRTRPCESEPGYRANLPTGPDGMLTFLRHLPAVAAGSQSAFAAAADLLQQTYIQPQARAALFLAVAKLPGITVRSDVTDAAGRAGVAVGQGNNTVRQELIFESETGQFLGTQMNILGGESTALRPTALLRNTIVNRIGELPV</sequence>
<keyword evidence="2" id="KW-0812">Transmembrane</keyword>
<evidence type="ECO:0000313" key="3">
    <source>
        <dbReference type="EMBL" id="UWZ39537.1"/>
    </source>
</evidence>
<proteinExistence type="predicted"/>
<keyword evidence="2" id="KW-0472">Membrane</keyword>
<dbReference type="InterPro" id="IPR047789">
    <property type="entry name" value="CU044_5270-like"/>
</dbReference>